<dbReference type="Gene3D" id="2.70.150.10">
    <property type="entry name" value="Calcium-transporting ATPase, cytoplasmic transduction domain A"/>
    <property type="match status" value="1"/>
</dbReference>
<dbReference type="InterPro" id="IPR004014">
    <property type="entry name" value="ATPase_P-typ_cation-transptr_N"/>
</dbReference>
<dbReference type="SFLD" id="SFLDF00027">
    <property type="entry name" value="p-type_atpase"/>
    <property type="match status" value="1"/>
</dbReference>
<dbReference type="SUPFAM" id="SSF81665">
    <property type="entry name" value="Calcium ATPase, transmembrane domain M"/>
    <property type="match status" value="1"/>
</dbReference>
<dbReference type="InterPro" id="IPR044492">
    <property type="entry name" value="P_typ_ATPase_HD_dom"/>
</dbReference>
<dbReference type="SUPFAM" id="SSF81653">
    <property type="entry name" value="Calcium ATPase, transduction domain A"/>
    <property type="match status" value="1"/>
</dbReference>
<dbReference type="InterPro" id="IPR006068">
    <property type="entry name" value="ATPase_P-typ_cation-transptr_C"/>
</dbReference>
<feature type="domain" description="Cation-transporting P-type ATPase N-terminal" evidence="9">
    <location>
        <begin position="6"/>
        <end position="68"/>
    </location>
</feature>
<evidence type="ECO:0000313" key="11">
    <source>
        <dbReference type="Proteomes" id="UP001596013"/>
    </source>
</evidence>
<feature type="transmembrane region" description="Helical" evidence="8">
    <location>
        <begin position="743"/>
        <end position="760"/>
    </location>
</feature>
<evidence type="ECO:0000256" key="1">
    <source>
        <dbReference type="ARBA" id="ARBA00004141"/>
    </source>
</evidence>
<evidence type="ECO:0000256" key="6">
    <source>
        <dbReference type="ARBA" id="ARBA00022989"/>
    </source>
</evidence>
<dbReference type="SMART" id="SM00831">
    <property type="entry name" value="Cation_ATPase_N"/>
    <property type="match status" value="1"/>
</dbReference>
<dbReference type="InterPro" id="IPR023299">
    <property type="entry name" value="ATPase_P-typ_cyto_dom_N"/>
</dbReference>
<dbReference type="SUPFAM" id="SSF81660">
    <property type="entry name" value="Metal cation-transporting ATPase, ATP-binding domain N"/>
    <property type="match status" value="1"/>
</dbReference>
<evidence type="ECO:0000256" key="7">
    <source>
        <dbReference type="ARBA" id="ARBA00023136"/>
    </source>
</evidence>
<evidence type="ECO:0000256" key="3">
    <source>
        <dbReference type="ARBA" id="ARBA00022741"/>
    </source>
</evidence>
<dbReference type="SFLD" id="SFLDG00002">
    <property type="entry name" value="C1.7:_P-type_atpase_like"/>
    <property type="match status" value="1"/>
</dbReference>
<comment type="subcellular location">
    <subcellularLocation>
        <location evidence="1">Membrane</location>
        <topology evidence="1">Multi-pass membrane protein</topology>
    </subcellularLocation>
</comment>
<feature type="transmembrane region" description="Helical" evidence="8">
    <location>
        <begin position="40"/>
        <end position="66"/>
    </location>
</feature>
<dbReference type="InterPro" id="IPR059000">
    <property type="entry name" value="ATPase_P-type_domA"/>
</dbReference>
<dbReference type="Pfam" id="PF00122">
    <property type="entry name" value="E1-E2_ATPase"/>
    <property type="match status" value="1"/>
</dbReference>
<keyword evidence="3" id="KW-0547">Nucleotide-binding</keyword>
<dbReference type="PRINTS" id="PR00120">
    <property type="entry name" value="HATPASE"/>
</dbReference>
<feature type="transmembrane region" description="Helical" evidence="8">
    <location>
        <begin position="222"/>
        <end position="244"/>
    </location>
</feature>
<feature type="transmembrane region" description="Helical" evidence="8">
    <location>
        <begin position="804"/>
        <end position="828"/>
    </location>
</feature>
<dbReference type="PRINTS" id="PR00119">
    <property type="entry name" value="CATATPASE"/>
</dbReference>
<dbReference type="InterPro" id="IPR001757">
    <property type="entry name" value="P_typ_ATPase"/>
</dbReference>
<keyword evidence="5" id="KW-1278">Translocase</keyword>
<keyword evidence="11" id="KW-1185">Reference proteome</keyword>
<dbReference type="SFLD" id="SFLDS00003">
    <property type="entry name" value="Haloacid_Dehalogenase"/>
    <property type="match status" value="1"/>
</dbReference>
<keyword evidence="4" id="KW-0067">ATP-binding</keyword>
<evidence type="ECO:0000256" key="2">
    <source>
        <dbReference type="ARBA" id="ARBA00022692"/>
    </source>
</evidence>
<evidence type="ECO:0000256" key="4">
    <source>
        <dbReference type="ARBA" id="ARBA00022840"/>
    </source>
</evidence>
<feature type="transmembrane region" description="Helical" evidence="8">
    <location>
        <begin position="639"/>
        <end position="662"/>
    </location>
</feature>
<protein>
    <submittedName>
        <fullName evidence="10">Cation-translocating P-type ATPase</fullName>
    </submittedName>
</protein>
<dbReference type="PROSITE" id="PS00154">
    <property type="entry name" value="ATPASE_E1_E2"/>
    <property type="match status" value="1"/>
</dbReference>
<proteinExistence type="predicted"/>
<dbReference type="NCBIfam" id="TIGR01494">
    <property type="entry name" value="ATPase_P-type"/>
    <property type="match status" value="2"/>
</dbReference>
<feature type="transmembrane region" description="Helical" evidence="8">
    <location>
        <begin position="256"/>
        <end position="281"/>
    </location>
</feature>
<dbReference type="Gene3D" id="3.40.1110.10">
    <property type="entry name" value="Calcium-transporting ATPase, cytoplasmic domain N"/>
    <property type="match status" value="1"/>
</dbReference>
<name>A0ABW0JMW6_9GAMM</name>
<dbReference type="Pfam" id="PF00689">
    <property type="entry name" value="Cation_ATPase_C"/>
    <property type="match status" value="1"/>
</dbReference>
<dbReference type="EMBL" id="JBHSMK010000005">
    <property type="protein sequence ID" value="MFC5437081.1"/>
    <property type="molecule type" value="Genomic_DNA"/>
</dbReference>
<dbReference type="Gene3D" id="1.20.1110.10">
    <property type="entry name" value="Calcium-transporting ATPase, transmembrane domain"/>
    <property type="match status" value="1"/>
</dbReference>
<gene>
    <name evidence="10" type="ORF">ACFPME_10965</name>
</gene>
<dbReference type="Gene3D" id="3.40.50.1000">
    <property type="entry name" value="HAD superfamily/HAD-like"/>
    <property type="match status" value="1"/>
</dbReference>
<comment type="caution">
    <text evidence="10">The sequence shown here is derived from an EMBL/GenBank/DDBJ whole genome shotgun (WGS) entry which is preliminary data.</text>
</comment>
<dbReference type="Proteomes" id="UP001596013">
    <property type="component" value="Unassembled WGS sequence"/>
</dbReference>
<evidence type="ECO:0000256" key="8">
    <source>
        <dbReference type="SAM" id="Phobius"/>
    </source>
</evidence>
<dbReference type="SUPFAM" id="SSF56784">
    <property type="entry name" value="HAD-like"/>
    <property type="match status" value="1"/>
</dbReference>
<keyword evidence="7 8" id="KW-0472">Membrane</keyword>
<dbReference type="InterPro" id="IPR018303">
    <property type="entry name" value="ATPase_P-typ_P_site"/>
</dbReference>
<evidence type="ECO:0000256" key="5">
    <source>
        <dbReference type="ARBA" id="ARBA00022967"/>
    </source>
</evidence>
<organism evidence="10 11">
    <name type="scientific">Rhodanobacter umsongensis</name>
    <dbReference type="NCBI Taxonomy" id="633153"/>
    <lineage>
        <taxon>Bacteria</taxon>
        <taxon>Pseudomonadati</taxon>
        <taxon>Pseudomonadota</taxon>
        <taxon>Gammaproteobacteria</taxon>
        <taxon>Lysobacterales</taxon>
        <taxon>Rhodanobacteraceae</taxon>
        <taxon>Rhodanobacter</taxon>
    </lineage>
</organism>
<dbReference type="RefSeq" id="WP_377305133.1">
    <property type="nucleotide sequence ID" value="NZ_JBHSMK010000005.1"/>
</dbReference>
<dbReference type="Pfam" id="PF00690">
    <property type="entry name" value="Cation_ATPase_N"/>
    <property type="match status" value="1"/>
</dbReference>
<evidence type="ECO:0000313" key="10">
    <source>
        <dbReference type="EMBL" id="MFC5437081.1"/>
    </source>
</evidence>
<keyword evidence="2 8" id="KW-0812">Transmembrane</keyword>
<dbReference type="InterPro" id="IPR008250">
    <property type="entry name" value="ATPase_P-typ_transduc_dom_A_sf"/>
</dbReference>
<sequence length="843" mass="90212">MSSMKPPHLASLTGLEPAEAARRQAAQGPNLLPGSTPKPILAIAFNVLTEPMFLMLLVAGGLYLALGDRAEAAFLLASVFVIIGITLVQERKTQRALESLRELSAPRALVIRAGQEIRIPGREVVCGDLLVLHEGDRVAADAMLRDGNLDVDESLLTGESAPVTKSPGEAGGQLFASTVITRGVGVAEVSAIATATAVGRIGQALASTAEPISRLQQASRQLVRNLAIAGLLLAIAYSLLSWLWDGHTFIESVLSGVALTMAILPEEIPVILAVFLALGAWRISKHKVLTRRVPAVETLGAISVLAVDKTGTLTQNRMQVAELRLTDDSCHDENAAELPEPFHELVEFAMLATPADPFDPMEKAISHFGLHWLTGTEHVHAQWSPEMEYGLSPDILAMTRVFRGEARAQHLLATKGAPEAVTDLCHLPAAEAAAIHDRVEAMAARGLRVLGVARGEWQGSTWPQHQHDFTFRFLGLVGFIDPPRPEVPAAIAECRSAGVRIIMLTGDHPVTARAIARQVGLSDRAEVITGPEIDALDDDALRLRLQRVDLCARLKPEQKLRLVQLLREGGEVVAMTGDGVNDAPALKAADVGVAMGERGTDVAREAAALVLLDDSFASIVSAIRQGRRIYDNITKATRFVFAVHVPIIALALVPALLHWPVLLMPVHIVLLELLIDPACSIVFEAEPAADDIMRRPPRAAWESPFAAANLRYAVTQGLGFAGILLSGYGLLLGRGLDAAQGRSAVFIALVLGLFLLTLANRDLSRPALARIPAKNPWLSRMFGGVTLLLGIAVGAPFFRQVMGLAVPGVFMLLATAGMLVAAVVWLELLRRSTRGSLREAAAH</sequence>
<dbReference type="InterPro" id="IPR036412">
    <property type="entry name" value="HAD-like_sf"/>
</dbReference>
<feature type="transmembrane region" description="Helical" evidence="8">
    <location>
        <begin position="72"/>
        <end position="88"/>
    </location>
</feature>
<reference evidence="11" key="1">
    <citation type="journal article" date="2019" name="Int. J. Syst. Evol. Microbiol.">
        <title>The Global Catalogue of Microorganisms (GCM) 10K type strain sequencing project: providing services to taxonomists for standard genome sequencing and annotation.</title>
        <authorList>
            <consortium name="The Broad Institute Genomics Platform"/>
            <consortium name="The Broad Institute Genome Sequencing Center for Infectious Disease"/>
            <person name="Wu L."/>
            <person name="Ma J."/>
        </authorList>
    </citation>
    <scope>NUCLEOTIDE SEQUENCE [LARGE SCALE GENOMIC DNA]</scope>
    <source>
        <strain evidence="11">JCM 17130</strain>
    </source>
</reference>
<dbReference type="InterPro" id="IPR023298">
    <property type="entry name" value="ATPase_P-typ_TM_dom_sf"/>
</dbReference>
<dbReference type="InterPro" id="IPR023214">
    <property type="entry name" value="HAD_sf"/>
</dbReference>
<dbReference type="Pfam" id="PF00702">
    <property type="entry name" value="Hydrolase"/>
    <property type="match status" value="1"/>
</dbReference>
<feature type="transmembrane region" description="Helical" evidence="8">
    <location>
        <begin position="710"/>
        <end position="731"/>
    </location>
</feature>
<feature type="transmembrane region" description="Helical" evidence="8">
    <location>
        <begin position="781"/>
        <end position="798"/>
    </location>
</feature>
<accession>A0ABW0JMW6</accession>
<evidence type="ECO:0000259" key="9">
    <source>
        <dbReference type="SMART" id="SM00831"/>
    </source>
</evidence>
<keyword evidence="6 8" id="KW-1133">Transmembrane helix</keyword>
<dbReference type="PANTHER" id="PTHR42861">
    <property type="entry name" value="CALCIUM-TRANSPORTING ATPASE"/>
    <property type="match status" value="1"/>
</dbReference>